<evidence type="ECO:0000313" key="2">
    <source>
        <dbReference type="EMBL" id="CAF4223667.1"/>
    </source>
</evidence>
<dbReference type="AlphaFoldDB" id="A0A8S2SVZ7"/>
<organism evidence="2 4">
    <name type="scientific">Rotaria magnacalcarata</name>
    <dbReference type="NCBI Taxonomy" id="392030"/>
    <lineage>
        <taxon>Eukaryota</taxon>
        <taxon>Metazoa</taxon>
        <taxon>Spiralia</taxon>
        <taxon>Gnathifera</taxon>
        <taxon>Rotifera</taxon>
        <taxon>Eurotatoria</taxon>
        <taxon>Bdelloidea</taxon>
        <taxon>Philodinida</taxon>
        <taxon>Philodinidae</taxon>
        <taxon>Rotaria</taxon>
    </lineage>
</organism>
<dbReference type="Proteomes" id="UP000681967">
    <property type="component" value="Unassembled WGS sequence"/>
</dbReference>
<evidence type="ECO:0000313" key="4">
    <source>
        <dbReference type="Proteomes" id="UP000681720"/>
    </source>
</evidence>
<dbReference type="EMBL" id="CAJOBJ010022479">
    <property type="protein sequence ID" value="CAF4223667.1"/>
    <property type="molecule type" value="Genomic_DNA"/>
</dbReference>
<accession>A0A8S2SVZ7</accession>
<dbReference type="Proteomes" id="UP000676336">
    <property type="component" value="Unassembled WGS sequence"/>
</dbReference>
<dbReference type="EMBL" id="CAJOBI010019543">
    <property type="protein sequence ID" value="CAF4207237.1"/>
    <property type="molecule type" value="Genomic_DNA"/>
</dbReference>
<gene>
    <name evidence="3" type="ORF">BYL167_LOCUS78257</name>
    <name evidence="2" type="ORF">GIL414_LOCUS22517</name>
    <name evidence="1" type="ORF">SMN809_LOCUS22154</name>
</gene>
<dbReference type="Proteomes" id="UP000681720">
    <property type="component" value="Unassembled WGS sequence"/>
</dbReference>
<protein>
    <submittedName>
        <fullName evidence="2">Uncharacterized protein</fullName>
    </submittedName>
</protein>
<comment type="caution">
    <text evidence="2">The sequence shown here is derived from an EMBL/GenBank/DDBJ whole genome shotgun (WGS) entry which is preliminary data.</text>
</comment>
<dbReference type="EMBL" id="CAJOBH010286869">
    <property type="protein sequence ID" value="CAF5176309.1"/>
    <property type="molecule type" value="Genomic_DNA"/>
</dbReference>
<feature type="non-terminal residue" evidence="2">
    <location>
        <position position="1"/>
    </location>
</feature>
<evidence type="ECO:0000313" key="1">
    <source>
        <dbReference type="EMBL" id="CAF4207237.1"/>
    </source>
</evidence>
<proteinExistence type="predicted"/>
<evidence type="ECO:0000313" key="3">
    <source>
        <dbReference type="EMBL" id="CAF5176309.1"/>
    </source>
</evidence>
<reference evidence="2" key="1">
    <citation type="submission" date="2021-02" db="EMBL/GenBank/DDBJ databases">
        <authorList>
            <person name="Nowell W R."/>
        </authorList>
    </citation>
    <scope>NUCLEOTIDE SEQUENCE</scope>
</reference>
<sequence>RAWVIPKSVAEYKRRKQIQNDQIVQYQLSTITQSISNSLSSQAL</sequence>
<name>A0A8S2SVZ7_9BILA</name>